<protein>
    <recommendedName>
        <fullName evidence="5">Thermonuclease family protein</fullName>
    </recommendedName>
</protein>
<evidence type="ECO:0000313" key="3">
    <source>
        <dbReference type="EMBL" id="WFS23076.1"/>
    </source>
</evidence>
<feature type="region of interest" description="Disordered" evidence="1">
    <location>
        <begin position="40"/>
        <end position="310"/>
    </location>
</feature>
<dbReference type="Gene3D" id="2.40.50.90">
    <property type="match status" value="1"/>
</dbReference>
<organism evidence="3 4">
    <name type="scientific">Rhizobium rhododendri</name>
    <dbReference type="NCBI Taxonomy" id="2506430"/>
    <lineage>
        <taxon>Bacteria</taxon>
        <taxon>Pseudomonadati</taxon>
        <taxon>Pseudomonadota</taxon>
        <taxon>Alphaproteobacteria</taxon>
        <taxon>Hyphomicrobiales</taxon>
        <taxon>Rhizobiaceae</taxon>
        <taxon>Rhizobium/Agrobacterium group</taxon>
        <taxon>Rhizobium</taxon>
    </lineage>
</organism>
<feature type="compositionally biased region" description="Pro residues" evidence="1">
    <location>
        <begin position="221"/>
        <end position="238"/>
    </location>
</feature>
<feature type="compositionally biased region" description="Pro residues" evidence="1">
    <location>
        <begin position="99"/>
        <end position="137"/>
    </location>
</feature>
<evidence type="ECO:0008006" key="5">
    <source>
        <dbReference type="Google" id="ProtNLM"/>
    </source>
</evidence>
<feature type="compositionally biased region" description="Basic and acidic residues" evidence="1">
    <location>
        <begin position="444"/>
        <end position="453"/>
    </location>
</feature>
<keyword evidence="2" id="KW-0472">Membrane</keyword>
<dbReference type="InterPro" id="IPR035437">
    <property type="entry name" value="SNase_OB-fold_sf"/>
</dbReference>
<feature type="compositionally biased region" description="Low complexity" evidence="1">
    <location>
        <begin position="167"/>
        <end position="184"/>
    </location>
</feature>
<keyword evidence="4" id="KW-1185">Reference proteome</keyword>
<evidence type="ECO:0000256" key="1">
    <source>
        <dbReference type="SAM" id="MobiDB-lite"/>
    </source>
</evidence>
<keyword evidence="2" id="KW-1133">Transmembrane helix</keyword>
<accession>A0ABY8II90</accession>
<dbReference type="EMBL" id="CP117267">
    <property type="protein sequence ID" value="WFS23076.1"/>
    <property type="molecule type" value="Genomic_DNA"/>
</dbReference>
<proteinExistence type="predicted"/>
<reference evidence="3" key="1">
    <citation type="journal article" date="2019" name="Phytopathology">
        <title>A Novel Group of Rhizobium tumorigenes-Like Agrobacteria Associated with Crown Gall Disease of Rhododendron and Blueberry.</title>
        <authorList>
            <person name="Kuzmanovic N."/>
            <person name="Behrens P."/>
            <person name="Idczak E."/>
            <person name="Wagner S."/>
            <person name="Gotz M."/>
            <person name="Sproer C."/>
            <person name="Bunk B."/>
            <person name="Overmann J."/>
            <person name="Smalla K."/>
        </authorList>
    </citation>
    <scope>NUCLEOTIDE SEQUENCE</scope>
    <source>
        <strain evidence="3">Rho-6.2</strain>
    </source>
</reference>
<dbReference type="RefSeq" id="WP_142823945.1">
    <property type="nucleotide sequence ID" value="NZ_CP117267.1"/>
</dbReference>
<evidence type="ECO:0000256" key="2">
    <source>
        <dbReference type="SAM" id="Phobius"/>
    </source>
</evidence>
<feature type="compositionally biased region" description="Polar residues" evidence="1">
    <location>
        <begin position="274"/>
        <end position="284"/>
    </location>
</feature>
<gene>
    <name evidence="3" type="ORF">PR018_00680</name>
</gene>
<sequence>MRSPTLLTGVTGAVAVMVLVYVGLTAMNLQPHITFGDPAPRVASLDKPPEKPDAPQPVTAAPEPTASPKVSEQPATSLAPAPAPTPQSSDNSAASEMPAPAPSSSPAEPAPVSPSTPVPPSEAPPPPAAAVLPPAPPVVAATSPRPATPEPGATGQMLPSPEPASPSAPAVAALPPAAPVTATSKEATSPSAALPDRTPPVATAEPPSSPVEDSAIADRMAPPPMPPSSPTPPTPPVPLAASVPTPLTRPQPPAEKLASAEPLPSDDKDAVASSGKQAPPTQSAALAPQPERPEGDAGATPQANADLKPIDLSRPFAERAGILTIGGRSVQLAGIVPTDPSRSCTGPNGKEWPCGTLARTALRSFLLGRTITCDVPDPEWKGSITADCRFSRVNLGDWLARNGWAEVAAGSPFAGAADEARKAGRGVYGNDPRKKHQSTLAPEPPKEDPLNPI</sequence>
<keyword evidence="2" id="KW-0812">Transmembrane</keyword>
<reference evidence="3" key="2">
    <citation type="journal article" date="2023" name="MicrobiologyOpen">
        <title>Genomics of the tumorigenes clade of the family Rhizobiaceae and description of Rhizobium rhododendri sp. nov.</title>
        <authorList>
            <person name="Kuzmanovic N."/>
            <person name="diCenzo G.C."/>
            <person name="Bunk B."/>
            <person name="Sproeer C."/>
            <person name="Fruehling A."/>
            <person name="Neumann-Schaal M."/>
            <person name="Overmann J."/>
            <person name="Smalla K."/>
        </authorList>
    </citation>
    <scope>NUCLEOTIDE SEQUENCE</scope>
    <source>
        <strain evidence="3">Rho-6.2</strain>
    </source>
</reference>
<feature type="compositionally biased region" description="Low complexity" evidence="1">
    <location>
        <begin position="73"/>
        <end position="98"/>
    </location>
</feature>
<feature type="region of interest" description="Disordered" evidence="1">
    <location>
        <begin position="420"/>
        <end position="453"/>
    </location>
</feature>
<name>A0ABY8II90_9HYPH</name>
<evidence type="ECO:0000313" key="4">
    <source>
        <dbReference type="Proteomes" id="UP000318939"/>
    </source>
</evidence>
<dbReference type="Proteomes" id="UP000318939">
    <property type="component" value="Chromosome"/>
</dbReference>
<feature type="transmembrane region" description="Helical" evidence="2">
    <location>
        <begin position="6"/>
        <end position="24"/>
    </location>
</feature>
<dbReference type="SUPFAM" id="SSF50199">
    <property type="entry name" value="Staphylococcal nuclease"/>
    <property type="match status" value="1"/>
</dbReference>